<evidence type="ECO:0000313" key="3">
    <source>
        <dbReference type="Proteomes" id="UP000011744"/>
    </source>
</evidence>
<protein>
    <recommendedName>
        <fullName evidence="1">Tyrosine specific protein phosphatases domain-containing protein</fullName>
    </recommendedName>
</protein>
<organism evidence="2 3">
    <name type="scientific">Paramagnetospirillum caucaseum</name>
    <dbReference type="NCBI Taxonomy" id="1244869"/>
    <lineage>
        <taxon>Bacteria</taxon>
        <taxon>Pseudomonadati</taxon>
        <taxon>Pseudomonadota</taxon>
        <taxon>Alphaproteobacteria</taxon>
        <taxon>Rhodospirillales</taxon>
        <taxon>Magnetospirillaceae</taxon>
        <taxon>Paramagnetospirillum</taxon>
    </lineage>
</organism>
<dbReference type="eggNOG" id="COG5350">
    <property type="taxonomic scope" value="Bacteria"/>
</dbReference>
<dbReference type="InterPro" id="IPR029021">
    <property type="entry name" value="Prot-tyrosine_phosphatase-like"/>
</dbReference>
<dbReference type="EMBL" id="AONQ01000155">
    <property type="protein sequence ID" value="EME67536.1"/>
    <property type="molecule type" value="Genomic_DNA"/>
</dbReference>
<dbReference type="Proteomes" id="UP000011744">
    <property type="component" value="Unassembled WGS sequence"/>
</dbReference>
<feature type="domain" description="Tyrosine specific protein phosphatases" evidence="1">
    <location>
        <begin position="80"/>
        <end position="138"/>
    </location>
</feature>
<dbReference type="InterPro" id="IPR016130">
    <property type="entry name" value="Tyr_Pase_AS"/>
</dbReference>
<dbReference type="OrthoDB" id="437665at2"/>
<keyword evidence="3" id="KW-1185">Reference proteome</keyword>
<dbReference type="PROSITE" id="PS50056">
    <property type="entry name" value="TYR_PHOSPHATASE_2"/>
    <property type="match status" value="1"/>
</dbReference>
<evidence type="ECO:0000313" key="2">
    <source>
        <dbReference type="EMBL" id="EME67536.1"/>
    </source>
</evidence>
<dbReference type="STRING" id="1244869.H261_23015"/>
<sequence>MERTARLPFRLSICGIDDLSSRMDRFEPSHLISIQDPCDDPLDFDPAISVLRLQFWDTHALTGVVGQMLSRQDRCDYPNLDHAQAILAFGREIPRGGRLLIHCWAGVSRSTASAIMLICQHHGGNERHAIQLVRALRPQAQPNRMLLGFADRILGTRMLSCLDGA</sequence>
<gene>
    <name evidence="2" type="ORF">H261_23015</name>
</gene>
<dbReference type="AlphaFoldDB" id="M2Y386"/>
<dbReference type="CDD" id="cd14498">
    <property type="entry name" value="DSP"/>
    <property type="match status" value="1"/>
</dbReference>
<reference evidence="2 3" key="1">
    <citation type="journal article" date="2014" name="Genome Announc.">
        <title>Draft Genome Sequence of Magnetospirillum sp. Strain SO-1, a Freshwater Magnetotactic Bacterium Isolated from the Ol'khovka River, Russia.</title>
        <authorList>
            <person name="Grouzdev D.S."/>
            <person name="Dziuba M.V."/>
            <person name="Sukhacheva M.S."/>
            <person name="Mardanov A.V."/>
            <person name="Beletskiy A.V."/>
            <person name="Kuznetsov B.B."/>
            <person name="Skryabin K.G."/>
        </authorList>
    </citation>
    <scope>NUCLEOTIDE SEQUENCE [LARGE SCALE GENOMIC DNA]</scope>
    <source>
        <strain evidence="2 3">SO-1</strain>
    </source>
</reference>
<name>M2Y386_9PROT</name>
<dbReference type="Gene3D" id="3.90.190.10">
    <property type="entry name" value="Protein tyrosine phosphatase superfamily"/>
    <property type="match status" value="1"/>
</dbReference>
<dbReference type="SUPFAM" id="SSF52799">
    <property type="entry name" value="(Phosphotyrosine protein) phosphatases II"/>
    <property type="match status" value="1"/>
</dbReference>
<accession>M2Y386</accession>
<comment type="caution">
    <text evidence="2">The sequence shown here is derived from an EMBL/GenBank/DDBJ whole genome shotgun (WGS) entry which is preliminary data.</text>
</comment>
<proteinExistence type="predicted"/>
<dbReference type="PROSITE" id="PS00383">
    <property type="entry name" value="TYR_PHOSPHATASE_1"/>
    <property type="match status" value="1"/>
</dbReference>
<evidence type="ECO:0000259" key="1">
    <source>
        <dbReference type="PROSITE" id="PS50056"/>
    </source>
</evidence>
<dbReference type="InterPro" id="IPR000387">
    <property type="entry name" value="Tyr_Pase_dom"/>
</dbReference>